<protein>
    <submittedName>
        <fullName evidence="2">N-acetyltransferase</fullName>
    </submittedName>
</protein>
<gene>
    <name evidence="2" type="ORF">EXE30_08880</name>
</gene>
<dbReference type="PANTHER" id="PTHR43792:SF1">
    <property type="entry name" value="N-ACETYLTRANSFERASE DOMAIN-CONTAINING PROTEIN"/>
    <property type="match status" value="1"/>
</dbReference>
<dbReference type="Proteomes" id="UP000292110">
    <property type="component" value="Unassembled WGS sequence"/>
</dbReference>
<keyword evidence="2" id="KW-0808">Transferase</keyword>
<comment type="caution">
    <text evidence="2">The sequence shown here is derived from an EMBL/GenBank/DDBJ whole genome shotgun (WGS) entry which is preliminary data.</text>
</comment>
<evidence type="ECO:0000313" key="3">
    <source>
        <dbReference type="Proteomes" id="UP000292110"/>
    </source>
</evidence>
<dbReference type="PROSITE" id="PS51186">
    <property type="entry name" value="GNAT"/>
    <property type="match status" value="1"/>
</dbReference>
<dbReference type="InterPro" id="IPR016181">
    <property type="entry name" value="Acyl_CoA_acyltransferase"/>
</dbReference>
<feature type="domain" description="N-acetyltransferase" evidence="1">
    <location>
        <begin position="22"/>
        <end position="178"/>
    </location>
</feature>
<organism evidence="2 3">
    <name type="scientific">Acinetobacter halotolerans</name>
    <dbReference type="NCBI Taxonomy" id="1752076"/>
    <lineage>
        <taxon>Bacteria</taxon>
        <taxon>Pseudomonadati</taxon>
        <taxon>Pseudomonadota</taxon>
        <taxon>Gammaproteobacteria</taxon>
        <taxon>Moraxellales</taxon>
        <taxon>Moraxellaceae</taxon>
        <taxon>Acinetobacter</taxon>
    </lineage>
</organism>
<evidence type="ECO:0000259" key="1">
    <source>
        <dbReference type="PROSITE" id="PS51186"/>
    </source>
</evidence>
<dbReference type="Pfam" id="PF13302">
    <property type="entry name" value="Acetyltransf_3"/>
    <property type="match status" value="1"/>
</dbReference>
<dbReference type="EMBL" id="SGIM01000006">
    <property type="protein sequence ID" value="RZF52674.1"/>
    <property type="molecule type" value="Genomic_DNA"/>
</dbReference>
<dbReference type="GO" id="GO:0016747">
    <property type="term" value="F:acyltransferase activity, transferring groups other than amino-acyl groups"/>
    <property type="evidence" value="ECO:0007669"/>
    <property type="project" value="InterPro"/>
</dbReference>
<dbReference type="PANTHER" id="PTHR43792">
    <property type="entry name" value="GNAT FAMILY, PUTATIVE (AFU_ORTHOLOGUE AFUA_3G00765)-RELATED-RELATED"/>
    <property type="match status" value="1"/>
</dbReference>
<accession>A0A4Q6XAI7</accession>
<dbReference type="Gene3D" id="3.40.630.30">
    <property type="match status" value="1"/>
</dbReference>
<dbReference type="InterPro" id="IPR051531">
    <property type="entry name" value="N-acetyltransferase"/>
</dbReference>
<dbReference type="InterPro" id="IPR000182">
    <property type="entry name" value="GNAT_dom"/>
</dbReference>
<sequence length="184" mass="21365">MGLKMIETARLRLRQWRAEDYVSFATMSTNPQVMEYFPKLLTRAESDALIDRMKSIIETQGWGFWAVELKHNQQFIGFTGLHDQPTQFSFSPCVEIGWRLDQTHWGQGYAPEAAQAALAFAFDQLKLDKVVSFTTLGNEKSQAVMRKLKMRKITEFQHPALKSDHPLSWHVLYEISKNEFHEVN</sequence>
<reference evidence="2 3" key="1">
    <citation type="submission" date="2019-02" db="EMBL/GenBank/DDBJ databases">
        <title>The draft genome of Acinetobacter halotolerans strain JCM 31009.</title>
        <authorList>
            <person name="Qin J."/>
            <person name="Feng Y."/>
            <person name="Nemec A."/>
            <person name="Zong Z."/>
        </authorList>
    </citation>
    <scope>NUCLEOTIDE SEQUENCE [LARGE SCALE GENOMIC DNA]</scope>
    <source>
        <strain evidence="2 3">JCM 31009</strain>
    </source>
</reference>
<proteinExistence type="predicted"/>
<dbReference type="AlphaFoldDB" id="A0A4Q6XAI7"/>
<dbReference type="SUPFAM" id="SSF55729">
    <property type="entry name" value="Acyl-CoA N-acyltransferases (Nat)"/>
    <property type="match status" value="1"/>
</dbReference>
<evidence type="ECO:0000313" key="2">
    <source>
        <dbReference type="EMBL" id="RZF52674.1"/>
    </source>
</evidence>
<keyword evidence="3" id="KW-1185">Reference proteome</keyword>
<name>A0A4Q6XAI7_9GAMM</name>